<dbReference type="Pfam" id="PF06585">
    <property type="entry name" value="JHBP"/>
    <property type="match status" value="1"/>
</dbReference>
<dbReference type="EMBL" id="JAJSOF020000005">
    <property type="protein sequence ID" value="KAJ4447906.1"/>
    <property type="molecule type" value="Genomic_DNA"/>
</dbReference>
<feature type="region of interest" description="Disordered" evidence="1">
    <location>
        <begin position="307"/>
        <end position="352"/>
    </location>
</feature>
<dbReference type="InterPro" id="IPR010562">
    <property type="entry name" value="Haemolymph_juvenile_hormone-bd"/>
</dbReference>
<dbReference type="SMART" id="SM00700">
    <property type="entry name" value="JHBP"/>
    <property type="match status" value="1"/>
</dbReference>
<gene>
    <name evidence="2" type="ORF">ANN_09915</name>
</gene>
<dbReference type="PANTHER" id="PTHR11008">
    <property type="entry name" value="PROTEIN TAKEOUT-LIKE PROTEIN"/>
    <property type="match status" value="1"/>
</dbReference>
<sequence>MAGLCEGSNEPPGSLKATTDYMKLCSREDPNFNECVRDSLQTVVSRMCDGVAEFDVPPLDPFNFTLGTVSFKQGNLYGKFDVLPSTFIGNRGVKFTGVRSNLTNPRKFEMDIDFFHPSIEIEGEYATEGKIILFKMNGTGNYNLSMENVNSTWQLRGDLVEINGTQYMEIRKFGLNSNIEKFKLNSFCDFADKAILRFINKSWRILYGRLSANISETFDREMRKYVNNIFLKIPYKELFPTNSTEEVILDKNENSNLTDNSSLETSEVVATTNDMAELLDIIGDIYVTTDSPIDLSEAADLSLLEAQDGTTSEKPSSPASEINETTDSTKPPQDDNEKLGSLSSKSNGEKIVNSPNFYTNNFSSKLFDVSSDKDTAQRNETNSGKPLEEIANETTINECDSTSSDVTEIRTDKPSCSTATKLPDTSSTGLSATKDEK</sequence>
<protein>
    <submittedName>
        <fullName evidence="2">Uncharacterized protein</fullName>
    </submittedName>
</protein>
<dbReference type="PANTHER" id="PTHR11008:SF18">
    <property type="entry name" value="BCDNA.GH05536-RELATED"/>
    <property type="match status" value="1"/>
</dbReference>
<evidence type="ECO:0000256" key="1">
    <source>
        <dbReference type="SAM" id="MobiDB-lite"/>
    </source>
</evidence>
<feature type="compositionally biased region" description="Polar residues" evidence="1">
    <location>
        <begin position="392"/>
        <end position="406"/>
    </location>
</feature>
<name>A0ABQ8TP42_PERAM</name>
<dbReference type="Proteomes" id="UP001148838">
    <property type="component" value="Unassembled WGS sequence"/>
</dbReference>
<feature type="region of interest" description="Disordered" evidence="1">
    <location>
        <begin position="370"/>
        <end position="437"/>
    </location>
</feature>
<dbReference type="Gene3D" id="3.15.10.30">
    <property type="entry name" value="Haemolymph juvenile hormone binding protein"/>
    <property type="match status" value="1"/>
</dbReference>
<proteinExistence type="predicted"/>
<feature type="compositionally biased region" description="Polar residues" evidence="1">
    <location>
        <begin position="308"/>
        <end position="331"/>
    </location>
</feature>
<reference evidence="2 3" key="1">
    <citation type="journal article" date="2022" name="Allergy">
        <title>Genome assembly and annotation of Periplaneta americana reveal a comprehensive cockroach allergen profile.</title>
        <authorList>
            <person name="Wang L."/>
            <person name="Xiong Q."/>
            <person name="Saelim N."/>
            <person name="Wang L."/>
            <person name="Nong W."/>
            <person name="Wan A.T."/>
            <person name="Shi M."/>
            <person name="Liu X."/>
            <person name="Cao Q."/>
            <person name="Hui J.H.L."/>
            <person name="Sookrung N."/>
            <person name="Leung T.F."/>
            <person name="Tungtrongchitr A."/>
            <person name="Tsui S.K.W."/>
        </authorList>
    </citation>
    <scope>NUCLEOTIDE SEQUENCE [LARGE SCALE GENOMIC DNA]</scope>
    <source>
        <strain evidence="2">PWHHKU_190912</strain>
    </source>
</reference>
<organism evidence="2 3">
    <name type="scientific">Periplaneta americana</name>
    <name type="common">American cockroach</name>
    <name type="synonym">Blatta americana</name>
    <dbReference type="NCBI Taxonomy" id="6978"/>
    <lineage>
        <taxon>Eukaryota</taxon>
        <taxon>Metazoa</taxon>
        <taxon>Ecdysozoa</taxon>
        <taxon>Arthropoda</taxon>
        <taxon>Hexapoda</taxon>
        <taxon>Insecta</taxon>
        <taxon>Pterygota</taxon>
        <taxon>Neoptera</taxon>
        <taxon>Polyneoptera</taxon>
        <taxon>Dictyoptera</taxon>
        <taxon>Blattodea</taxon>
        <taxon>Blattoidea</taxon>
        <taxon>Blattidae</taxon>
        <taxon>Blattinae</taxon>
        <taxon>Periplaneta</taxon>
    </lineage>
</organism>
<accession>A0ABQ8TP42</accession>
<evidence type="ECO:0000313" key="2">
    <source>
        <dbReference type="EMBL" id="KAJ4447906.1"/>
    </source>
</evidence>
<feature type="compositionally biased region" description="Polar residues" evidence="1">
    <location>
        <begin position="414"/>
        <end position="431"/>
    </location>
</feature>
<dbReference type="InterPro" id="IPR038606">
    <property type="entry name" value="To_sf"/>
</dbReference>
<comment type="caution">
    <text evidence="2">The sequence shown here is derived from an EMBL/GenBank/DDBJ whole genome shotgun (WGS) entry which is preliminary data.</text>
</comment>
<keyword evidence="3" id="KW-1185">Reference proteome</keyword>
<evidence type="ECO:0000313" key="3">
    <source>
        <dbReference type="Proteomes" id="UP001148838"/>
    </source>
</evidence>